<name>A0ABY7NHP6_9SPHN</name>
<sequence length="71" mass="7894">MRVLIVFALGLLLGAAGFHVYYRSLSAPQQCGWNHPLDRSARDACEQRATFTGYAKGARRQLDNLIGDLSR</sequence>
<dbReference type="RefSeq" id="WP_270075442.1">
    <property type="nucleotide sequence ID" value="NZ_CP115174.1"/>
</dbReference>
<keyword evidence="2" id="KW-1185">Reference proteome</keyword>
<proteinExistence type="predicted"/>
<evidence type="ECO:0000313" key="1">
    <source>
        <dbReference type="EMBL" id="WBO20792.1"/>
    </source>
</evidence>
<accession>A0ABY7NHP6</accession>
<evidence type="ECO:0000313" key="2">
    <source>
        <dbReference type="Proteomes" id="UP001210865"/>
    </source>
</evidence>
<dbReference type="EMBL" id="CP115174">
    <property type="protein sequence ID" value="WBO20792.1"/>
    <property type="molecule type" value="Genomic_DNA"/>
</dbReference>
<organism evidence="1 2">
    <name type="scientific">Sphingomonas abietis</name>
    <dbReference type="NCBI Taxonomy" id="3012344"/>
    <lineage>
        <taxon>Bacteria</taxon>
        <taxon>Pseudomonadati</taxon>
        <taxon>Pseudomonadota</taxon>
        <taxon>Alphaproteobacteria</taxon>
        <taxon>Sphingomonadales</taxon>
        <taxon>Sphingomonadaceae</taxon>
        <taxon>Sphingomonas</taxon>
    </lineage>
</organism>
<dbReference type="Proteomes" id="UP001210865">
    <property type="component" value="Chromosome"/>
</dbReference>
<protein>
    <submittedName>
        <fullName evidence="1">Uncharacterized protein</fullName>
    </submittedName>
</protein>
<reference evidence="1 2" key="1">
    <citation type="submission" date="2022-12" db="EMBL/GenBank/DDBJ databases">
        <title>Sphingomonas abieness sp. nov., an endophytic bacterium isolated from Abies koreana.</title>
        <authorList>
            <person name="Jiang L."/>
            <person name="Lee J."/>
        </authorList>
    </citation>
    <scope>NUCLEOTIDE SEQUENCE [LARGE SCALE GENOMIC DNA]</scope>
    <source>
        <strain evidence="2">PAMB 00755</strain>
    </source>
</reference>
<gene>
    <name evidence="1" type="ORF">PBT88_11260</name>
</gene>